<dbReference type="Proteomes" id="UP000239706">
    <property type="component" value="Unassembled WGS sequence"/>
</dbReference>
<proteinExistence type="predicted"/>
<evidence type="ECO:0000259" key="7">
    <source>
        <dbReference type="SMART" id="SM00471"/>
    </source>
</evidence>
<organism evidence="8 9">
    <name type="scientific">Clostridium liquoris</name>
    <dbReference type="NCBI Taxonomy" id="1289519"/>
    <lineage>
        <taxon>Bacteria</taxon>
        <taxon>Bacillati</taxon>
        <taxon>Bacillota</taxon>
        <taxon>Clostridia</taxon>
        <taxon>Eubacteriales</taxon>
        <taxon>Clostridiaceae</taxon>
        <taxon>Clostridium</taxon>
    </lineage>
</organism>
<evidence type="ECO:0000313" key="9">
    <source>
        <dbReference type="Proteomes" id="UP000239706"/>
    </source>
</evidence>
<dbReference type="PANTHER" id="PTHR35795:SF1">
    <property type="entry name" value="BIS(5'-NUCLEOSYL)-TETRAPHOSPHATASE, SYMMETRICAL"/>
    <property type="match status" value="1"/>
</dbReference>
<dbReference type="GO" id="GO:0008803">
    <property type="term" value="F:bis(5'-nucleosyl)-tetraphosphatase (symmetrical) activity"/>
    <property type="evidence" value="ECO:0007669"/>
    <property type="project" value="UniProtKB-EC"/>
</dbReference>
<evidence type="ECO:0000256" key="3">
    <source>
        <dbReference type="ARBA" id="ARBA00022741"/>
    </source>
</evidence>
<keyword evidence="5" id="KW-0408">Iron</keyword>
<keyword evidence="2" id="KW-0479">Metal-binding</keyword>
<dbReference type="NCBIfam" id="TIGR00488">
    <property type="entry name" value="bis(5'-nucleosyl)-tetraphosphatase (symmetrical) YqeK"/>
    <property type="match status" value="1"/>
</dbReference>
<dbReference type="Gene3D" id="1.10.3210.10">
    <property type="entry name" value="Hypothetical protein af1432"/>
    <property type="match status" value="1"/>
</dbReference>
<dbReference type="AlphaFoldDB" id="A0A2T0B106"/>
<sequence length="184" mass="21068">METYLKDKLDNKRFLHSLSVRDTAVAMAKYYGEDENKARIAGLVHDCAKNINGYELINIAKKHGYKINAIYEESPQLLHGLVGAIIARDTMEIKDKGIFNAIAYHTTGRKNMTLLEKIIYLADYVEPLRKYPGVEELRELAFKDMDIALIKSFDITIKYVIDKGQMLHLNTIEGRNYLIKIVGE</sequence>
<keyword evidence="8" id="KW-0548">Nucleotidyltransferase</keyword>
<dbReference type="SMART" id="SM00471">
    <property type="entry name" value="HDc"/>
    <property type="match status" value="1"/>
</dbReference>
<keyword evidence="4" id="KW-0378">Hydrolase</keyword>
<dbReference type="NCBIfam" id="TIGR00277">
    <property type="entry name" value="HDIG"/>
    <property type="match status" value="1"/>
</dbReference>
<evidence type="ECO:0000256" key="4">
    <source>
        <dbReference type="ARBA" id="ARBA00022801"/>
    </source>
</evidence>
<dbReference type="Pfam" id="PF01966">
    <property type="entry name" value="HD"/>
    <property type="match status" value="1"/>
</dbReference>
<evidence type="ECO:0000256" key="5">
    <source>
        <dbReference type="ARBA" id="ARBA00023004"/>
    </source>
</evidence>
<dbReference type="InterPro" id="IPR051094">
    <property type="entry name" value="Diverse_Catalytic_Enzymes"/>
</dbReference>
<gene>
    <name evidence="8" type="ORF">CLLI_24560</name>
</gene>
<evidence type="ECO:0000313" key="8">
    <source>
        <dbReference type="EMBL" id="PRR77285.1"/>
    </source>
</evidence>
<dbReference type="InterPro" id="IPR006674">
    <property type="entry name" value="HD_domain"/>
</dbReference>
<comment type="caution">
    <text evidence="8">The sequence shown here is derived from an EMBL/GenBank/DDBJ whole genome shotgun (WGS) entry which is preliminary data.</text>
</comment>
<evidence type="ECO:0000256" key="1">
    <source>
        <dbReference type="ARBA" id="ARBA00012506"/>
    </source>
</evidence>
<dbReference type="InterPro" id="IPR003607">
    <property type="entry name" value="HD/PDEase_dom"/>
</dbReference>
<dbReference type="GO" id="GO:0016779">
    <property type="term" value="F:nucleotidyltransferase activity"/>
    <property type="evidence" value="ECO:0007669"/>
    <property type="project" value="UniProtKB-KW"/>
</dbReference>
<keyword evidence="8" id="KW-0808">Transferase</keyword>
<dbReference type="GO" id="GO:0000166">
    <property type="term" value="F:nucleotide binding"/>
    <property type="evidence" value="ECO:0007669"/>
    <property type="project" value="UniProtKB-KW"/>
</dbReference>
<keyword evidence="9" id="KW-1185">Reference proteome</keyword>
<dbReference type="InterPro" id="IPR005249">
    <property type="entry name" value="YqeK"/>
</dbReference>
<comment type="catalytic activity">
    <reaction evidence="6">
        <text>P(1),P(4)-bis(5'-adenosyl) tetraphosphate + H2O = 2 ADP + 2 H(+)</text>
        <dbReference type="Rhea" id="RHEA:24252"/>
        <dbReference type="ChEBI" id="CHEBI:15377"/>
        <dbReference type="ChEBI" id="CHEBI:15378"/>
        <dbReference type="ChEBI" id="CHEBI:58141"/>
        <dbReference type="ChEBI" id="CHEBI:456216"/>
        <dbReference type="EC" id="3.6.1.41"/>
    </reaction>
</comment>
<dbReference type="EMBL" id="PVXO01000066">
    <property type="protein sequence ID" value="PRR77285.1"/>
    <property type="molecule type" value="Genomic_DNA"/>
</dbReference>
<reference evidence="8 9" key="1">
    <citation type="submission" date="2018-03" db="EMBL/GenBank/DDBJ databases">
        <title>Genome sequence of Clostridium liquoris DSM 100320.</title>
        <authorList>
            <person name="Poehlein A."/>
            <person name="Daniel R."/>
        </authorList>
    </citation>
    <scope>NUCLEOTIDE SEQUENCE [LARGE SCALE GENOMIC DNA]</scope>
    <source>
        <strain evidence="8 9">DSM 100320</strain>
    </source>
</reference>
<accession>A0A2T0B106</accession>
<dbReference type="InterPro" id="IPR006675">
    <property type="entry name" value="HDIG_dom"/>
</dbReference>
<evidence type="ECO:0000256" key="6">
    <source>
        <dbReference type="ARBA" id="ARBA00049417"/>
    </source>
</evidence>
<name>A0A2T0B106_9CLOT</name>
<protein>
    <recommendedName>
        <fullName evidence="1">bis(5'-nucleosyl)-tetraphosphatase (symmetrical)</fullName>
        <ecNumber evidence="1">3.6.1.41</ecNumber>
    </recommendedName>
</protein>
<dbReference type="PANTHER" id="PTHR35795">
    <property type="entry name" value="SLR1885 PROTEIN"/>
    <property type="match status" value="1"/>
</dbReference>
<evidence type="ECO:0000256" key="2">
    <source>
        <dbReference type="ARBA" id="ARBA00022723"/>
    </source>
</evidence>
<dbReference type="SUPFAM" id="SSF109604">
    <property type="entry name" value="HD-domain/PDEase-like"/>
    <property type="match status" value="1"/>
</dbReference>
<keyword evidence="3" id="KW-0547">Nucleotide-binding</keyword>
<feature type="domain" description="HD/PDEase" evidence="7">
    <location>
        <begin position="9"/>
        <end position="137"/>
    </location>
</feature>
<dbReference type="GO" id="GO:0046872">
    <property type="term" value="F:metal ion binding"/>
    <property type="evidence" value="ECO:0007669"/>
    <property type="project" value="UniProtKB-KW"/>
</dbReference>
<dbReference type="CDD" id="cd00077">
    <property type="entry name" value="HDc"/>
    <property type="match status" value="1"/>
</dbReference>
<dbReference type="EC" id="3.6.1.41" evidence="1"/>